<organism evidence="2 3">
    <name type="scientific">Glomus cerebriforme</name>
    <dbReference type="NCBI Taxonomy" id="658196"/>
    <lineage>
        <taxon>Eukaryota</taxon>
        <taxon>Fungi</taxon>
        <taxon>Fungi incertae sedis</taxon>
        <taxon>Mucoromycota</taxon>
        <taxon>Glomeromycotina</taxon>
        <taxon>Glomeromycetes</taxon>
        <taxon>Glomerales</taxon>
        <taxon>Glomeraceae</taxon>
        <taxon>Glomus</taxon>
    </lineage>
</organism>
<evidence type="ECO:0000313" key="2">
    <source>
        <dbReference type="EMBL" id="RIA96194.1"/>
    </source>
</evidence>
<dbReference type="Proteomes" id="UP000265703">
    <property type="component" value="Unassembled WGS sequence"/>
</dbReference>
<comment type="caution">
    <text evidence="2">The sequence shown here is derived from an EMBL/GenBank/DDBJ whole genome shotgun (WGS) entry which is preliminary data.</text>
</comment>
<protein>
    <submittedName>
        <fullName evidence="2">Uncharacterized protein</fullName>
    </submittedName>
</protein>
<gene>
    <name evidence="2" type="ORF">C1645_755376</name>
</gene>
<evidence type="ECO:0000256" key="1">
    <source>
        <dbReference type="SAM" id="MobiDB-lite"/>
    </source>
</evidence>
<feature type="compositionally biased region" description="Basic and acidic residues" evidence="1">
    <location>
        <begin position="19"/>
        <end position="35"/>
    </location>
</feature>
<evidence type="ECO:0000313" key="3">
    <source>
        <dbReference type="Proteomes" id="UP000265703"/>
    </source>
</evidence>
<feature type="region of interest" description="Disordered" evidence="1">
    <location>
        <begin position="19"/>
        <end position="74"/>
    </location>
</feature>
<dbReference type="EMBL" id="QKYT01000048">
    <property type="protein sequence ID" value="RIA96194.1"/>
    <property type="molecule type" value="Genomic_DNA"/>
</dbReference>
<keyword evidence="3" id="KW-1185">Reference proteome</keyword>
<sequence>MAERFDSGFWDTIHEKQDNNSFRSHGEDDIHRRFSADPGHYGLGHSGSSLELCPSTSKGDDVGRTNRVSNEKPGTICSISNENTTRAQFTPFNSQRYILEGDAGTRDTMHVRRINSLSSASEQRVSGIESEEYEDVTVGVGCARCSNKNTIGRMFSLFGKLRRVNSLESDAQFQSRGCRFIYTHSNSTQEKSTIDDQGTMPQVSVRDENDGFASASNNSSILVNTFADRSRFASFIDFKFLTDSEAEDLTDYIARVEEFGFNHIIIIGEVDFGMIFLDCYGRIFKWDDESQILWPLGDLEDPLKYPEKLKRGEGWSGLFIKNGTVHEISY</sequence>
<accession>A0A397TMS9</accession>
<dbReference type="AlphaFoldDB" id="A0A397TMS9"/>
<reference evidence="2 3" key="1">
    <citation type="submission" date="2018-06" db="EMBL/GenBank/DDBJ databases">
        <title>Comparative genomics reveals the genomic features of Rhizophagus irregularis, R. cerebriforme, R. diaphanum and Gigaspora rosea, and their symbiotic lifestyle signature.</title>
        <authorList>
            <person name="Morin E."/>
            <person name="San Clemente H."/>
            <person name="Chen E.C.H."/>
            <person name="De La Providencia I."/>
            <person name="Hainaut M."/>
            <person name="Kuo A."/>
            <person name="Kohler A."/>
            <person name="Murat C."/>
            <person name="Tang N."/>
            <person name="Roy S."/>
            <person name="Loubradou J."/>
            <person name="Henrissat B."/>
            <person name="Grigoriev I.V."/>
            <person name="Corradi N."/>
            <person name="Roux C."/>
            <person name="Martin F.M."/>
        </authorList>
    </citation>
    <scope>NUCLEOTIDE SEQUENCE [LARGE SCALE GENOMIC DNA]</scope>
    <source>
        <strain evidence="2 3">DAOM 227022</strain>
    </source>
</reference>
<proteinExistence type="predicted"/>
<name>A0A397TMS9_9GLOM</name>